<sequence length="87" mass="9191">MQLSLQRWFGSGASCQTICRSLMKLPSRSSAVIFSVLFLLGGALISTRLLDSNAFSGSAREPEPGKVLTASRITLPGAAINFSSGEK</sequence>
<feature type="transmembrane region" description="Helical" evidence="1">
    <location>
        <begin position="31"/>
        <end position="50"/>
    </location>
</feature>
<keyword evidence="1" id="KW-0472">Membrane</keyword>
<protein>
    <submittedName>
        <fullName evidence="2">Uncharacterized protein</fullName>
    </submittedName>
</protein>
<evidence type="ECO:0000313" key="2">
    <source>
        <dbReference type="EMBL" id="CAL1385971.1"/>
    </source>
</evidence>
<dbReference type="EMBL" id="OZ034817">
    <property type="protein sequence ID" value="CAL1385971.1"/>
    <property type="molecule type" value="Genomic_DNA"/>
</dbReference>
<keyword evidence="1" id="KW-1133">Transmembrane helix</keyword>
<name>A0AAV2EJ33_9ROSI</name>
<reference evidence="2 3" key="1">
    <citation type="submission" date="2024-04" db="EMBL/GenBank/DDBJ databases">
        <authorList>
            <person name="Fracassetti M."/>
        </authorList>
    </citation>
    <scope>NUCLEOTIDE SEQUENCE [LARGE SCALE GENOMIC DNA]</scope>
</reference>
<accession>A0AAV2EJ33</accession>
<dbReference type="AlphaFoldDB" id="A0AAV2EJ33"/>
<dbReference type="Proteomes" id="UP001497516">
    <property type="component" value="Chromosome 4"/>
</dbReference>
<evidence type="ECO:0000313" key="3">
    <source>
        <dbReference type="Proteomes" id="UP001497516"/>
    </source>
</evidence>
<gene>
    <name evidence="2" type="ORF">LTRI10_LOCUS27066</name>
</gene>
<evidence type="ECO:0000256" key="1">
    <source>
        <dbReference type="SAM" id="Phobius"/>
    </source>
</evidence>
<proteinExistence type="predicted"/>
<keyword evidence="3" id="KW-1185">Reference proteome</keyword>
<organism evidence="2 3">
    <name type="scientific">Linum trigynum</name>
    <dbReference type="NCBI Taxonomy" id="586398"/>
    <lineage>
        <taxon>Eukaryota</taxon>
        <taxon>Viridiplantae</taxon>
        <taxon>Streptophyta</taxon>
        <taxon>Embryophyta</taxon>
        <taxon>Tracheophyta</taxon>
        <taxon>Spermatophyta</taxon>
        <taxon>Magnoliopsida</taxon>
        <taxon>eudicotyledons</taxon>
        <taxon>Gunneridae</taxon>
        <taxon>Pentapetalae</taxon>
        <taxon>rosids</taxon>
        <taxon>fabids</taxon>
        <taxon>Malpighiales</taxon>
        <taxon>Linaceae</taxon>
        <taxon>Linum</taxon>
    </lineage>
</organism>
<keyword evidence="1" id="KW-0812">Transmembrane</keyword>